<proteinExistence type="predicted"/>
<dbReference type="GO" id="GO:0043565">
    <property type="term" value="F:sequence-specific DNA binding"/>
    <property type="evidence" value="ECO:0007669"/>
    <property type="project" value="TreeGrafter"/>
</dbReference>
<feature type="region of interest" description="Disordered" evidence="8">
    <location>
        <begin position="704"/>
        <end position="724"/>
    </location>
</feature>
<evidence type="ECO:0000259" key="9">
    <source>
        <dbReference type="SMART" id="SM00906"/>
    </source>
</evidence>
<dbReference type="GO" id="GO:0045944">
    <property type="term" value="P:positive regulation of transcription by RNA polymerase II"/>
    <property type="evidence" value="ECO:0007669"/>
    <property type="project" value="TreeGrafter"/>
</dbReference>
<reference evidence="10" key="1">
    <citation type="submission" date="2018-12" db="EMBL/GenBank/DDBJ databases">
        <authorList>
            <person name="Syme R.A."/>
            <person name="Farfan-Caceres L."/>
            <person name="Lichtenzveig J."/>
        </authorList>
    </citation>
    <scope>NUCLEOTIDE SEQUENCE</scope>
    <source>
        <strain evidence="10">Al4</strain>
    </source>
</reference>
<dbReference type="AlphaFoldDB" id="A0A8H7J137"/>
<keyword evidence="2" id="KW-0479">Metal-binding</keyword>
<dbReference type="InterPro" id="IPR007219">
    <property type="entry name" value="XnlR_reg_dom"/>
</dbReference>
<dbReference type="Proteomes" id="UP000651452">
    <property type="component" value="Unassembled WGS sequence"/>
</dbReference>
<dbReference type="InterPro" id="IPR052202">
    <property type="entry name" value="Yeast_MetPath_Reg"/>
</dbReference>
<evidence type="ECO:0000256" key="1">
    <source>
        <dbReference type="ARBA" id="ARBA00004123"/>
    </source>
</evidence>
<keyword evidence="6" id="KW-0804">Transcription</keyword>
<feature type="region of interest" description="Disordered" evidence="8">
    <location>
        <begin position="1"/>
        <end position="22"/>
    </location>
</feature>
<evidence type="ECO:0000313" key="11">
    <source>
        <dbReference type="Proteomes" id="UP000651452"/>
    </source>
</evidence>
<keyword evidence="5" id="KW-0238">DNA-binding</keyword>
<dbReference type="Pfam" id="PF00172">
    <property type="entry name" value="Zn_clus"/>
    <property type="match status" value="1"/>
</dbReference>
<name>A0A8H7J137_9PLEO</name>
<keyword evidence="3" id="KW-0862">Zinc</keyword>
<evidence type="ECO:0000256" key="3">
    <source>
        <dbReference type="ARBA" id="ARBA00022833"/>
    </source>
</evidence>
<evidence type="ECO:0000256" key="4">
    <source>
        <dbReference type="ARBA" id="ARBA00023015"/>
    </source>
</evidence>
<feature type="compositionally biased region" description="Low complexity" evidence="8">
    <location>
        <begin position="748"/>
        <end position="767"/>
    </location>
</feature>
<feature type="domain" description="Xylanolytic transcriptional activator regulatory" evidence="9">
    <location>
        <begin position="388"/>
        <end position="469"/>
    </location>
</feature>
<evidence type="ECO:0000256" key="6">
    <source>
        <dbReference type="ARBA" id="ARBA00023163"/>
    </source>
</evidence>
<dbReference type="Pfam" id="PF04082">
    <property type="entry name" value="Fungal_trans"/>
    <property type="match status" value="1"/>
</dbReference>
<evidence type="ECO:0000256" key="8">
    <source>
        <dbReference type="SAM" id="MobiDB-lite"/>
    </source>
</evidence>
<accession>A0A8H7J137</accession>
<feature type="compositionally biased region" description="Low complexity" evidence="8">
    <location>
        <begin position="704"/>
        <end position="721"/>
    </location>
</feature>
<dbReference type="OrthoDB" id="5416384at2759"/>
<reference evidence="10" key="2">
    <citation type="submission" date="2020-09" db="EMBL/GenBank/DDBJ databases">
        <title>Reference genome assembly for Australian Ascochyta lentis isolate Al4.</title>
        <authorList>
            <person name="Lee R.C."/>
            <person name="Farfan-Caceres L.M."/>
            <person name="Debler J.W."/>
            <person name="Williams A.H."/>
            <person name="Henares B.M."/>
        </authorList>
    </citation>
    <scope>NUCLEOTIDE SEQUENCE</scope>
    <source>
        <strain evidence="10">Al4</strain>
    </source>
</reference>
<dbReference type="InterPro" id="IPR001138">
    <property type="entry name" value="Zn2Cys6_DnaBD"/>
</dbReference>
<dbReference type="GO" id="GO:0008270">
    <property type="term" value="F:zinc ion binding"/>
    <property type="evidence" value="ECO:0007669"/>
    <property type="project" value="InterPro"/>
</dbReference>
<evidence type="ECO:0000256" key="7">
    <source>
        <dbReference type="ARBA" id="ARBA00023242"/>
    </source>
</evidence>
<evidence type="ECO:0000313" key="10">
    <source>
        <dbReference type="EMBL" id="KAF9694768.1"/>
    </source>
</evidence>
<protein>
    <recommendedName>
        <fullName evidence="9">Xylanolytic transcriptional activator regulatory domain-containing protein</fullName>
    </recommendedName>
</protein>
<comment type="caution">
    <text evidence="10">The sequence shown here is derived from an EMBL/GenBank/DDBJ whole genome shotgun (WGS) entry which is preliminary data.</text>
</comment>
<dbReference type="CDD" id="cd12148">
    <property type="entry name" value="fungal_TF_MHR"/>
    <property type="match status" value="1"/>
</dbReference>
<dbReference type="SMART" id="SM00906">
    <property type="entry name" value="Fungal_trans"/>
    <property type="match status" value="1"/>
</dbReference>
<dbReference type="CDD" id="cd14723">
    <property type="entry name" value="ZIP_Ppr1"/>
    <property type="match status" value="1"/>
</dbReference>
<organism evidence="10 11">
    <name type="scientific">Ascochyta lentis</name>
    <dbReference type="NCBI Taxonomy" id="205686"/>
    <lineage>
        <taxon>Eukaryota</taxon>
        <taxon>Fungi</taxon>
        <taxon>Dikarya</taxon>
        <taxon>Ascomycota</taxon>
        <taxon>Pezizomycotina</taxon>
        <taxon>Dothideomycetes</taxon>
        <taxon>Pleosporomycetidae</taxon>
        <taxon>Pleosporales</taxon>
        <taxon>Pleosporineae</taxon>
        <taxon>Didymellaceae</taxon>
        <taxon>Ascochyta</taxon>
    </lineage>
</organism>
<dbReference type="CDD" id="cd00067">
    <property type="entry name" value="GAL4"/>
    <property type="match status" value="1"/>
</dbReference>
<comment type="subcellular location">
    <subcellularLocation>
        <location evidence="1">Nucleus</location>
    </subcellularLocation>
</comment>
<gene>
    <name evidence="10" type="ORF">EKO04_007635</name>
</gene>
<dbReference type="GO" id="GO:0000981">
    <property type="term" value="F:DNA-binding transcription factor activity, RNA polymerase II-specific"/>
    <property type="evidence" value="ECO:0007669"/>
    <property type="project" value="InterPro"/>
</dbReference>
<feature type="region of interest" description="Disordered" evidence="8">
    <location>
        <begin position="747"/>
        <end position="779"/>
    </location>
</feature>
<keyword evidence="7" id="KW-0539">Nucleus</keyword>
<feature type="region of interest" description="Disordered" evidence="8">
    <location>
        <begin position="34"/>
        <end position="58"/>
    </location>
</feature>
<dbReference type="SUPFAM" id="SSF57701">
    <property type="entry name" value="Zn2/Cys6 DNA-binding domain"/>
    <property type="match status" value="1"/>
</dbReference>
<keyword evidence="4" id="KW-0805">Transcription regulation</keyword>
<dbReference type="Gene3D" id="4.10.240.10">
    <property type="entry name" value="Zn(2)-C6 fungal-type DNA-binding domain"/>
    <property type="match status" value="1"/>
</dbReference>
<evidence type="ECO:0000256" key="2">
    <source>
        <dbReference type="ARBA" id="ARBA00022723"/>
    </source>
</evidence>
<evidence type="ECO:0000256" key="5">
    <source>
        <dbReference type="ARBA" id="ARBA00023125"/>
    </source>
</evidence>
<dbReference type="EMBL" id="RZGK01000013">
    <property type="protein sequence ID" value="KAF9694768.1"/>
    <property type="molecule type" value="Genomic_DNA"/>
</dbReference>
<dbReference type="GO" id="GO:0006351">
    <property type="term" value="P:DNA-templated transcription"/>
    <property type="evidence" value="ECO:0007669"/>
    <property type="project" value="InterPro"/>
</dbReference>
<dbReference type="InterPro" id="IPR036864">
    <property type="entry name" value="Zn2-C6_fun-type_DNA-bd_sf"/>
</dbReference>
<keyword evidence="11" id="KW-1185">Reference proteome</keyword>
<dbReference type="GO" id="GO:0005634">
    <property type="term" value="C:nucleus"/>
    <property type="evidence" value="ECO:0007669"/>
    <property type="project" value="UniProtKB-SubCell"/>
</dbReference>
<dbReference type="PANTHER" id="PTHR47782:SF8">
    <property type="entry name" value="ZN(II)2CYS6 TRANSCRIPTION FACTOR (EUROFUNG)"/>
    <property type="match status" value="1"/>
</dbReference>
<dbReference type="PANTHER" id="PTHR47782">
    <property type="entry name" value="ZN(II)2CYS6 TRANSCRIPTION FACTOR (EUROFUNG)-RELATED"/>
    <property type="match status" value="1"/>
</dbReference>
<sequence length="900" mass="101124">MDAAKAANVKTEDADGASGGQASRIAHTLTACSVPELHNSHQRRRRLTPAPLQRKTRCDPGLPRCGPCERTNSHCEYYDPTKGRKIPRNYVVHLQHKVRDLEKQLADLDRDDVEPDAEDVMRGAAAVRVQDTDESKFLGPSSGITITRLVMQLAKQFTESKTISEIVPHARQKSIKATFDQEDERPTSKVYPLVSDVAAEDLPNRDLTNLLVELFYCKGAFTLLPCHLHATSMPPPCHLHATSMPPPCHLHPASPCYTLLHPATPCFTLLHPASPCYTLLHPATPCYTLLHPASPGYTSPTYTLLTPPSPSHDVYSGSTDPYQNYCLRMVIAISLQKMDTQYAGLADSYYLAALKYFEAAIKPMNLKTLQCFGLVAGYSLLTPTRTAVYYIIGLGMRLCQALGLHEEKTLTRGPGGRPADPLEVDMRRRLFWSLLTMDYGLSHSLGRPAHFAARREHIDVNFAELVDDVYISRQGINPAPQASLKKWIGIHFYKMRLLQLEIRKKLYQRKTDQPKDDQHPWFAEIQNKIEAWRDTSPEMDGGSGLNKVWFIGRYNTMVVFIYRPSPQVPRPSLQAAIRCYDACQYNIYMSKRQIDMKLVDVTWIFVQAIFMCINTMLWTLSYQEVRRLHSREEVEGHLKVAMESIKLASDRWPGVASAMELYHNLIEACMEIYNKDGDVPITANSPSDCASVVSGSLVDGINRSRTTSPATASTASVSTPSDNVQTPFGYLPTQGQQLFGHEHVRANSSHFTSSPSSQHSSLQLPPHTQHYADPSPKTSIDANVPIFSYPPTTQFSSLPTTFADLPQWNPTFTMPQQDPYNAATMPLASPLYNEYYAANQGYEMADYLNPGWSQEARANGLTQQQQMELMHDFEMNETSKIEEMIHQSHQLFIPPQLQTF</sequence>